<dbReference type="Proteomes" id="UP000182715">
    <property type="component" value="Unassembled WGS sequence"/>
</dbReference>
<keyword evidence="1" id="KW-1133">Transmembrane helix</keyword>
<dbReference type="AlphaFoldDB" id="A0A0H5QDS9"/>
<dbReference type="EMBL" id="CVTF01000081">
    <property type="protein sequence ID" value="CRY99706.1"/>
    <property type="molecule type" value="Genomic_DNA"/>
</dbReference>
<protein>
    <submittedName>
        <fullName evidence="2">Uncharacterized protein</fullName>
    </submittedName>
</protein>
<keyword evidence="1" id="KW-0812">Transmembrane</keyword>
<accession>A0A0H5QDS9</accession>
<name>A0A0H5QDS9_NEIMI</name>
<evidence type="ECO:0000256" key="1">
    <source>
        <dbReference type="SAM" id="Phobius"/>
    </source>
</evidence>
<proteinExistence type="predicted"/>
<organism evidence="2 3">
    <name type="scientific">Neisseria meningitidis serogroup B</name>
    <dbReference type="NCBI Taxonomy" id="491"/>
    <lineage>
        <taxon>Bacteria</taxon>
        <taxon>Pseudomonadati</taxon>
        <taxon>Pseudomonadota</taxon>
        <taxon>Betaproteobacteria</taxon>
        <taxon>Neisseriales</taxon>
        <taxon>Neisseriaceae</taxon>
        <taxon>Neisseria</taxon>
    </lineage>
</organism>
<keyword evidence="1" id="KW-0472">Membrane</keyword>
<feature type="transmembrane region" description="Helical" evidence="1">
    <location>
        <begin position="6"/>
        <end position="28"/>
    </location>
</feature>
<evidence type="ECO:0000313" key="3">
    <source>
        <dbReference type="Proteomes" id="UP000182715"/>
    </source>
</evidence>
<reference evidence="2 3" key="1">
    <citation type="submission" date="2014-11" db="EMBL/GenBank/DDBJ databases">
        <authorList>
            <person name="Diene M.Seydina."/>
        </authorList>
    </citation>
    <scope>NUCLEOTIDE SEQUENCE [LARGE SCALE GENOMIC DNA]</scope>
    <source>
        <strain evidence="2 3">Neisseria meningitidis CHUV</strain>
    </source>
</reference>
<sequence length="42" mass="4710">MCRPSLILIVMFGSVVKQAVIVNGIAVYRQCAARYARPTREK</sequence>
<evidence type="ECO:0000313" key="2">
    <source>
        <dbReference type="EMBL" id="CRY99706.1"/>
    </source>
</evidence>